<dbReference type="EMBL" id="JAUIZM010000010">
    <property type="protein sequence ID" value="KAK1362188.1"/>
    <property type="molecule type" value="Genomic_DNA"/>
</dbReference>
<organism evidence="1 2">
    <name type="scientific">Heracleum sosnowskyi</name>
    <dbReference type="NCBI Taxonomy" id="360622"/>
    <lineage>
        <taxon>Eukaryota</taxon>
        <taxon>Viridiplantae</taxon>
        <taxon>Streptophyta</taxon>
        <taxon>Embryophyta</taxon>
        <taxon>Tracheophyta</taxon>
        <taxon>Spermatophyta</taxon>
        <taxon>Magnoliopsida</taxon>
        <taxon>eudicotyledons</taxon>
        <taxon>Gunneridae</taxon>
        <taxon>Pentapetalae</taxon>
        <taxon>asterids</taxon>
        <taxon>campanulids</taxon>
        <taxon>Apiales</taxon>
        <taxon>Apiaceae</taxon>
        <taxon>Apioideae</taxon>
        <taxon>apioid superclade</taxon>
        <taxon>Tordylieae</taxon>
        <taxon>Tordyliinae</taxon>
        <taxon>Heracleum</taxon>
    </lineage>
</organism>
<sequence>MHSTDGLCLYLSVSDDAYSDDIELQPGPRDPSVLHLQAEHRMVPILRNLRFDGVARLADGNVITGSTRAEGVEGGWSKLINEMFGSPQGRALNYGRLKLSWLDSVVPEVVPDDADDDEVVRYTQAYLLQLFGGVLFTNHQGSQVH</sequence>
<evidence type="ECO:0000313" key="2">
    <source>
        <dbReference type="Proteomes" id="UP001237642"/>
    </source>
</evidence>
<reference evidence="1" key="2">
    <citation type="submission" date="2023-05" db="EMBL/GenBank/DDBJ databases">
        <authorList>
            <person name="Schelkunov M.I."/>
        </authorList>
    </citation>
    <scope>NUCLEOTIDE SEQUENCE</scope>
    <source>
        <strain evidence="1">Hsosn_3</strain>
        <tissue evidence="1">Leaf</tissue>
    </source>
</reference>
<dbReference type="Proteomes" id="UP001237642">
    <property type="component" value="Unassembled WGS sequence"/>
</dbReference>
<dbReference type="AlphaFoldDB" id="A0AAD8H9M0"/>
<comment type="caution">
    <text evidence="1">The sequence shown here is derived from an EMBL/GenBank/DDBJ whole genome shotgun (WGS) entry which is preliminary data.</text>
</comment>
<gene>
    <name evidence="1" type="ORF">POM88_046662</name>
</gene>
<evidence type="ECO:0000313" key="1">
    <source>
        <dbReference type="EMBL" id="KAK1362188.1"/>
    </source>
</evidence>
<protein>
    <submittedName>
        <fullName evidence="1">Uncharacterized protein</fullName>
    </submittedName>
</protein>
<reference evidence="1" key="1">
    <citation type="submission" date="2023-02" db="EMBL/GenBank/DDBJ databases">
        <title>Genome of toxic invasive species Heracleum sosnowskyi carries increased number of genes despite the absence of recent whole-genome duplications.</title>
        <authorList>
            <person name="Schelkunov M."/>
            <person name="Shtratnikova V."/>
            <person name="Makarenko M."/>
            <person name="Klepikova A."/>
            <person name="Omelchenko D."/>
            <person name="Novikova G."/>
            <person name="Obukhova E."/>
            <person name="Bogdanov V."/>
            <person name="Penin A."/>
            <person name="Logacheva M."/>
        </authorList>
    </citation>
    <scope>NUCLEOTIDE SEQUENCE</scope>
    <source>
        <strain evidence="1">Hsosn_3</strain>
        <tissue evidence="1">Leaf</tissue>
    </source>
</reference>
<accession>A0AAD8H9M0</accession>
<name>A0AAD8H9M0_9APIA</name>
<keyword evidence="2" id="KW-1185">Reference proteome</keyword>
<proteinExistence type="predicted"/>